<protein>
    <recommendedName>
        <fullName evidence="5">ethanolamine kinase</fullName>
        <ecNumber evidence="5">2.7.1.82</ecNumber>
    </recommendedName>
</protein>
<organism evidence="6 7">
    <name type="scientific">Paramuricea clavata</name>
    <name type="common">Red gorgonian</name>
    <name type="synonym">Violescent sea-whip</name>
    <dbReference type="NCBI Taxonomy" id="317549"/>
    <lineage>
        <taxon>Eukaryota</taxon>
        <taxon>Metazoa</taxon>
        <taxon>Cnidaria</taxon>
        <taxon>Anthozoa</taxon>
        <taxon>Octocorallia</taxon>
        <taxon>Malacalcyonacea</taxon>
        <taxon>Plexauridae</taxon>
        <taxon>Paramuricea</taxon>
    </lineage>
</organism>
<dbReference type="GO" id="GO:0006646">
    <property type="term" value="P:phosphatidylethanolamine biosynthetic process"/>
    <property type="evidence" value="ECO:0007669"/>
    <property type="project" value="TreeGrafter"/>
</dbReference>
<dbReference type="GO" id="GO:0004305">
    <property type="term" value="F:ethanolamine kinase activity"/>
    <property type="evidence" value="ECO:0007669"/>
    <property type="project" value="UniProtKB-EC"/>
</dbReference>
<dbReference type="InterPro" id="IPR011009">
    <property type="entry name" value="Kinase-like_dom_sf"/>
</dbReference>
<proteinExistence type="inferred from homology"/>
<dbReference type="Gene3D" id="3.90.1200.10">
    <property type="match status" value="1"/>
</dbReference>
<keyword evidence="1" id="KW-0594">Phospholipid biosynthesis</keyword>
<evidence type="ECO:0000313" key="7">
    <source>
        <dbReference type="Proteomes" id="UP001152795"/>
    </source>
</evidence>
<evidence type="ECO:0000313" key="6">
    <source>
        <dbReference type="EMBL" id="CAB3993655.1"/>
    </source>
</evidence>
<evidence type="ECO:0000256" key="1">
    <source>
        <dbReference type="ARBA" id="ARBA00023209"/>
    </source>
</evidence>
<keyword evidence="1" id="KW-0443">Lipid metabolism</keyword>
<accession>A0A7D9DTF0</accession>
<evidence type="ECO:0000256" key="5">
    <source>
        <dbReference type="ARBA" id="ARBA00038874"/>
    </source>
</evidence>
<dbReference type="OrthoDB" id="5950592at2759"/>
<dbReference type="AlphaFoldDB" id="A0A7D9DTF0"/>
<evidence type="ECO:0000256" key="2">
    <source>
        <dbReference type="ARBA" id="ARBA00023264"/>
    </source>
</evidence>
<keyword evidence="1" id="KW-0444">Lipid biosynthesis</keyword>
<dbReference type="PANTHER" id="PTHR22603:SF66">
    <property type="entry name" value="ETHANOLAMINE KINASE"/>
    <property type="match status" value="1"/>
</dbReference>
<dbReference type="EC" id="2.7.1.82" evidence="5"/>
<keyword evidence="7" id="KW-1185">Reference proteome</keyword>
<comment type="caution">
    <text evidence="6">The sequence shown here is derived from an EMBL/GenBank/DDBJ whole genome shotgun (WGS) entry which is preliminary data.</text>
</comment>
<dbReference type="GO" id="GO:0005737">
    <property type="term" value="C:cytoplasm"/>
    <property type="evidence" value="ECO:0007669"/>
    <property type="project" value="TreeGrafter"/>
</dbReference>
<comment type="similarity">
    <text evidence="4">Belongs to the choline/ethanolamine kinase family.</text>
</comment>
<evidence type="ECO:0000256" key="3">
    <source>
        <dbReference type="ARBA" id="ARBA00037883"/>
    </source>
</evidence>
<gene>
    <name evidence="6" type="ORF">PACLA_8A077900</name>
</gene>
<name>A0A7D9DTF0_PARCT</name>
<evidence type="ECO:0000256" key="4">
    <source>
        <dbReference type="ARBA" id="ARBA00038211"/>
    </source>
</evidence>
<keyword evidence="2" id="KW-1208">Phospholipid metabolism</keyword>
<sequence>MSRYPSHDEKVFFVRTYLQAFKDTEGVTEEEIEEVIIEADRLSLLSHFFWAMFSILQSYKSTINFGYLEYALYRLECFEHFKYFAQDERRDESKTSQINGKF</sequence>
<dbReference type="SUPFAM" id="SSF56112">
    <property type="entry name" value="Protein kinase-like (PK-like)"/>
    <property type="match status" value="1"/>
</dbReference>
<comment type="pathway">
    <text evidence="3">Phospholipid metabolism; phosphatidylethanolamine biosynthesis; phosphatidylethanolamine from ethanolamine: step 1/3.</text>
</comment>
<reference evidence="6" key="1">
    <citation type="submission" date="2020-04" db="EMBL/GenBank/DDBJ databases">
        <authorList>
            <person name="Alioto T."/>
            <person name="Alioto T."/>
            <person name="Gomez Garrido J."/>
        </authorList>
    </citation>
    <scope>NUCLEOTIDE SEQUENCE</scope>
    <source>
        <strain evidence="6">A484AB</strain>
    </source>
</reference>
<dbReference type="Pfam" id="PF01633">
    <property type="entry name" value="Choline_kinase"/>
    <property type="match status" value="1"/>
</dbReference>
<dbReference type="EMBL" id="CACRXK020002304">
    <property type="protein sequence ID" value="CAB3993655.1"/>
    <property type="molecule type" value="Genomic_DNA"/>
</dbReference>
<dbReference type="Proteomes" id="UP001152795">
    <property type="component" value="Unassembled WGS sequence"/>
</dbReference>
<dbReference type="PANTHER" id="PTHR22603">
    <property type="entry name" value="CHOLINE/ETHANOALAMINE KINASE"/>
    <property type="match status" value="1"/>
</dbReference>